<evidence type="ECO:0008006" key="4">
    <source>
        <dbReference type="Google" id="ProtNLM"/>
    </source>
</evidence>
<dbReference type="EMBL" id="BAABGY010000002">
    <property type="protein sequence ID" value="GAA4322347.1"/>
    <property type="molecule type" value="Genomic_DNA"/>
</dbReference>
<reference evidence="3" key="1">
    <citation type="journal article" date="2019" name="Int. J. Syst. Evol. Microbiol.">
        <title>The Global Catalogue of Microorganisms (GCM) 10K type strain sequencing project: providing services to taxonomists for standard genome sequencing and annotation.</title>
        <authorList>
            <consortium name="The Broad Institute Genomics Platform"/>
            <consortium name="The Broad Institute Genome Sequencing Center for Infectious Disease"/>
            <person name="Wu L."/>
            <person name="Ma J."/>
        </authorList>
    </citation>
    <scope>NUCLEOTIDE SEQUENCE [LARGE SCALE GENOMIC DNA]</scope>
    <source>
        <strain evidence="3">JCM 17919</strain>
    </source>
</reference>
<dbReference type="Proteomes" id="UP001501725">
    <property type="component" value="Unassembled WGS sequence"/>
</dbReference>
<sequence length="142" mass="15791">MTHTKPGPPLLLLLLLSAAFSCRKAAPTGDDRIVGTWTLREVYSGYVNGGAFRWHRMSEASSHTLTFTADGQFIRQENENGNFQRCTGTYTLNGDTLLLRSPCSTVPERKFVSERSPLRLILNSPGIEGVIRRKYTAGRIGF</sequence>
<organism evidence="2 3">
    <name type="scientific">Flaviaesturariibacter amylovorans</name>
    <dbReference type="NCBI Taxonomy" id="1084520"/>
    <lineage>
        <taxon>Bacteria</taxon>
        <taxon>Pseudomonadati</taxon>
        <taxon>Bacteroidota</taxon>
        <taxon>Chitinophagia</taxon>
        <taxon>Chitinophagales</taxon>
        <taxon>Chitinophagaceae</taxon>
        <taxon>Flaviaestuariibacter</taxon>
    </lineage>
</organism>
<gene>
    <name evidence="2" type="ORF">GCM10023184_08670</name>
</gene>
<evidence type="ECO:0000313" key="3">
    <source>
        <dbReference type="Proteomes" id="UP001501725"/>
    </source>
</evidence>
<keyword evidence="1" id="KW-0732">Signal</keyword>
<proteinExistence type="predicted"/>
<evidence type="ECO:0000313" key="2">
    <source>
        <dbReference type="EMBL" id="GAA4322347.1"/>
    </source>
</evidence>
<comment type="caution">
    <text evidence="2">The sequence shown here is derived from an EMBL/GenBank/DDBJ whole genome shotgun (WGS) entry which is preliminary data.</text>
</comment>
<protein>
    <recommendedName>
        <fullName evidence="4">Lipocalin-like domain-containing protein</fullName>
    </recommendedName>
</protein>
<dbReference type="RefSeq" id="WP_345253682.1">
    <property type="nucleotide sequence ID" value="NZ_BAABGY010000002.1"/>
</dbReference>
<evidence type="ECO:0000256" key="1">
    <source>
        <dbReference type="SAM" id="SignalP"/>
    </source>
</evidence>
<accession>A0ABP8GE91</accession>
<keyword evidence="3" id="KW-1185">Reference proteome</keyword>
<feature type="chain" id="PRO_5046375599" description="Lipocalin-like domain-containing protein" evidence="1">
    <location>
        <begin position="26"/>
        <end position="142"/>
    </location>
</feature>
<dbReference type="PROSITE" id="PS51257">
    <property type="entry name" value="PROKAR_LIPOPROTEIN"/>
    <property type="match status" value="1"/>
</dbReference>
<name>A0ABP8GE91_9BACT</name>
<feature type="signal peptide" evidence="1">
    <location>
        <begin position="1"/>
        <end position="25"/>
    </location>
</feature>